<keyword evidence="3" id="KW-1185">Reference proteome</keyword>
<reference evidence="2 3" key="1">
    <citation type="submission" date="2017-07" db="EMBL/GenBank/DDBJ databases">
        <title>Genome sequencing and assembly of Paenibacillus rigui.</title>
        <authorList>
            <person name="Mayilraj S."/>
        </authorList>
    </citation>
    <scope>NUCLEOTIDE SEQUENCE [LARGE SCALE GENOMIC DNA]</scope>
    <source>
        <strain evidence="2 3">JCM 16352</strain>
    </source>
</reference>
<dbReference type="Proteomes" id="UP000215509">
    <property type="component" value="Unassembled WGS sequence"/>
</dbReference>
<comment type="caution">
    <text evidence="2">The sequence shown here is derived from an EMBL/GenBank/DDBJ whole genome shotgun (WGS) entry which is preliminary data.</text>
</comment>
<organism evidence="2 3">
    <name type="scientific">Paenibacillus rigui</name>
    <dbReference type="NCBI Taxonomy" id="554312"/>
    <lineage>
        <taxon>Bacteria</taxon>
        <taxon>Bacillati</taxon>
        <taxon>Bacillota</taxon>
        <taxon>Bacilli</taxon>
        <taxon>Bacillales</taxon>
        <taxon>Paenibacillaceae</taxon>
        <taxon>Paenibacillus</taxon>
    </lineage>
</organism>
<dbReference type="EMBL" id="NMQW01000053">
    <property type="protein sequence ID" value="OXM82956.1"/>
    <property type="molecule type" value="Genomic_DNA"/>
</dbReference>
<feature type="compositionally biased region" description="Basic residues" evidence="1">
    <location>
        <begin position="104"/>
        <end position="126"/>
    </location>
</feature>
<evidence type="ECO:0000313" key="2">
    <source>
        <dbReference type="EMBL" id="OXM82956.1"/>
    </source>
</evidence>
<protein>
    <submittedName>
        <fullName evidence="2">Uncharacterized protein</fullName>
    </submittedName>
</protein>
<feature type="region of interest" description="Disordered" evidence="1">
    <location>
        <begin position="87"/>
        <end position="133"/>
    </location>
</feature>
<sequence length="133" mass="14991">MRGLPGEAFLIKSRAYAEDASFPLESAARAYEASFPSESSAYAYEASFPSESSAHAYEASFPSESSKEVIPMLKRLLSKLLGLDKHRGSHYRPYRSSSDDYRKYGSRPHSSHRHNQYGHNHYKRRGSSSSYSS</sequence>
<name>A0A229UHT8_9BACL</name>
<dbReference type="AlphaFoldDB" id="A0A229UHT8"/>
<evidence type="ECO:0000313" key="3">
    <source>
        <dbReference type="Proteomes" id="UP000215509"/>
    </source>
</evidence>
<evidence type="ECO:0000256" key="1">
    <source>
        <dbReference type="SAM" id="MobiDB-lite"/>
    </source>
</evidence>
<gene>
    <name evidence="2" type="ORF">CF651_28535</name>
</gene>
<proteinExistence type="predicted"/>
<accession>A0A229UHT8</accession>